<sequence>MSESTPQHCPGFQDFKTLKSFICKCPECGKEKEIFSDEFDKPHKCGGCGKDIDFNQCRLDGST</sequence>
<keyword evidence="2" id="KW-1185">Reference proteome</keyword>
<dbReference type="AlphaFoldDB" id="A0A975B5I0"/>
<dbReference type="RefSeq" id="WP_207690923.1">
    <property type="nucleotide sequence ID" value="NZ_CP061799.1"/>
</dbReference>
<name>A0A975B5I0_9BACT</name>
<reference evidence="1" key="1">
    <citation type="journal article" date="2021" name="Microb. Physiol.">
        <title>Proteogenomic Insights into the Physiology of Marine, Sulfate-Reducing, Filamentous Desulfonema limicola and Desulfonema magnum.</title>
        <authorList>
            <person name="Schnaars V."/>
            <person name="Wohlbrand L."/>
            <person name="Scheve S."/>
            <person name="Hinrichs C."/>
            <person name="Reinhardt R."/>
            <person name="Rabus R."/>
        </authorList>
    </citation>
    <scope>NUCLEOTIDE SEQUENCE</scope>
    <source>
        <strain evidence="1">5ac10</strain>
    </source>
</reference>
<organism evidence="1 2">
    <name type="scientific">Desulfonema limicola</name>
    <dbReference type="NCBI Taxonomy" id="45656"/>
    <lineage>
        <taxon>Bacteria</taxon>
        <taxon>Pseudomonadati</taxon>
        <taxon>Thermodesulfobacteriota</taxon>
        <taxon>Desulfobacteria</taxon>
        <taxon>Desulfobacterales</taxon>
        <taxon>Desulfococcaceae</taxon>
        <taxon>Desulfonema</taxon>
    </lineage>
</organism>
<evidence type="ECO:0000313" key="1">
    <source>
        <dbReference type="EMBL" id="QTA79143.1"/>
    </source>
</evidence>
<gene>
    <name evidence="1" type="ORF">dnl_13970</name>
</gene>
<dbReference type="Proteomes" id="UP000663720">
    <property type="component" value="Chromosome"/>
</dbReference>
<dbReference type="KEGG" id="dli:dnl_13970"/>
<evidence type="ECO:0000313" key="2">
    <source>
        <dbReference type="Proteomes" id="UP000663720"/>
    </source>
</evidence>
<protein>
    <submittedName>
        <fullName evidence="1">Uncharacterized protein</fullName>
    </submittedName>
</protein>
<proteinExistence type="predicted"/>
<accession>A0A975B5I0</accession>
<dbReference type="EMBL" id="CP061799">
    <property type="protein sequence ID" value="QTA79143.1"/>
    <property type="molecule type" value="Genomic_DNA"/>
</dbReference>